<evidence type="ECO:0000256" key="1">
    <source>
        <dbReference type="ARBA" id="ARBA00008791"/>
    </source>
</evidence>
<dbReference type="RefSeq" id="WP_302037523.1">
    <property type="nucleotide sequence ID" value="NZ_JAUKPO010000005.1"/>
</dbReference>
<keyword evidence="4" id="KW-1185">Reference proteome</keyword>
<dbReference type="Gene3D" id="3.40.50.620">
    <property type="entry name" value="HUPs"/>
    <property type="match status" value="2"/>
</dbReference>
<dbReference type="Proteomes" id="UP001168528">
    <property type="component" value="Unassembled WGS sequence"/>
</dbReference>
<evidence type="ECO:0000313" key="4">
    <source>
        <dbReference type="Proteomes" id="UP001168528"/>
    </source>
</evidence>
<feature type="domain" description="UspA" evidence="2">
    <location>
        <begin position="1"/>
        <end position="141"/>
    </location>
</feature>
<evidence type="ECO:0000259" key="2">
    <source>
        <dbReference type="Pfam" id="PF00582"/>
    </source>
</evidence>
<dbReference type="PANTHER" id="PTHR46268:SF6">
    <property type="entry name" value="UNIVERSAL STRESS PROTEIN UP12"/>
    <property type="match status" value="1"/>
</dbReference>
<proteinExistence type="inferred from homology"/>
<evidence type="ECO:0000313" key="3">
    <source>
        <dbReference type="EMBL" id="MDO1446718.1"/>
    </source>
</evidence>
<protein>
    <submittedName>
        <fullName evidence="3">Universal stress protein</fullName>
    </submittedName>
</protein>
<dbReference type="PRINTS" id="PR01438">
    <property type="entry name" value="UNVRSLSTRESS"/>
</dbReference>
<dbReference type="InterPro" id="IPR014729">
    <property type="entry name" value="Rossmann-like_a/b/a_fold"/>
</dbReference>
<accession>A0ABT8R3R0</accession>
<dbReference type="PANTHER" id="PTHR46268">
    <property type="entry name" value="STRESS RESPONSE PROTEIN NHAX"/>
    <property type="match status" value="1"/>
</dbReference>
<dbReference type="InterPro" id="IPR006015">
    <property type="entry name" value="Universal_stress_UspA"/>
</dbReference>
<sequence length="282" mass="31895">MKTILVPTDFSKHAANALAYAASLAEGLEAKIWLLHTYHVPAAYTEIPAAVQIEHDIEVDAEKELKQLIANLKRTRGSLFNIEYINKEGFLIDTLPELVKEKAVDLIVMGTQGASGLEQVLLGSYTADVVEKVDCPVLVIPAYAPFHKPEKIMYATDFQFNDFTCINQVADLAKAFDAEIEITHISIHEKNKEQEEDLMDWFMEIAESNIAYSKLSYRTFTGENVLEKLNATVTESGIELLCMSTVRRTFFEKIFNSSLTKKMVYQTQIPLLVFHIQEPNRL</sequence>
<dbReference type="InterPro" id="IPR006016">
    <property type="entry name" value="UspA"/>
</dbReference>
<dbReference type="SUPFAM" id="SSF52402">
    <property type="entry name" value="Adenine nucleotide alpha hydrolases-like"/>
    <property type="match status" value="2"/>
</dbReference>
<reference evidence="3" key="1">
    <citation type="submission" date="2023-07" db="EMBL/GenBank/DDBJ databases">
        <title>The genome sequence of Rhodocytophaga aerolata KACC 12507.</title>
        <authorList>
            <person name="Zhang X."/>
        </authorList>
    </citation>
    <scope>NUCLEOTIDE SEQUENCE</scope>
    <source>
        <strain evidence="3">KACC 12507</strain>
    </source>
</reference>
<dbReference type="CDD" id="cd00293">
    <property type="entry name" value="USP-like"/>
    <property type="match status" value="1"/>
</dbReference>
<comment type="caution">
    <text evidence="3">The sequence shown here is derived from an EMBL/GenBank/DDBJ whole genome shotgun (WGS) entry which is preliminary data.</text>
</comment>
<dbReference type="Pfam" id="PF00582">
    <property type="entry name" value="Usp"/>
    <property type="match status" value="1"/>
</dbReference>
<organism evidence="3 4">
    <name type="scientific">Rhodocytophaga aerolata</name>
    <dbReference type="NCBI Taxonomy" id="455078"/>
    <lineage>
        <taxon>Bacteria</taxon>
        <taxon>Pseudomonadati</taxon>
        <taxon>Bacteroidota</taxon>
        <taxon>Cytophagia</taxon>
        <taxon>Cytophagales</taxon>
        <taxon>Rhodocytophagaceae</taxon>
        <taxon>Rhodocytophaga</taxon>
    </lineage>
</organism>
<gene>
    <name evidence="3" type="ORF">Q0590_10675</name>
</gene>
<name>A0ABT8R3R0_9BACT</name>
<comment type="similarity">
    <text evidence="1">Belongs to the universal stress protein A family.</text>
</comment>
<dbReference type="EMBL" id="JAUKPO010000005">
    <property type="protein sequence ID" value="MDO1446718.1"/>
    <property type="molecule type" value="Genomic_DNA"/>
</dbReference>